<dbReference type="STRING" id="755732.Fluta_3122"/>
<protein>
    <recommendedName>
        <fullName evidence="5">KWG Leptospira repeat protein</fullName>
    </recommendedName>
</protein>
<reference evidence="4" key="2">
    <citation type="submission" date="2011-02" db="EMBL/GenBank/DDBJ databases">
        <title>The complete genome of Fluviicola taffensis DSM 16823.</title>
        <authorList>
            <consortium name="US DOE Joint Genome Institute (JGI-PGF)"/>
            <person name="Lucas S."/>
            <person name="Copeland A."/>
            <person name="Lapidus A."/>
            <person name="Bruce D."/>
            <person name="Goodwin L."/>
            <person name="Pitluck S."/>
            <person name="Kyrpides N."/>
            <person name="Mavromatis K."/>
            <person name="Ivanova N."/>
            <person name="Mikhailova N."/>
            <person name="Pagani I."/>
            <person name="Chertkov O."/>
            <person name="Detter J.C."/>
            <person name="Han C."/>
            <person name="Tapia R."/>
            <person name="Land M."/>
            <person name="Hauser L."/>
            <person name="Markowitz V."/>
            <person name="Cheng J.-F."/>
            <person name="Hugenholtz P."/>
            <person name="Woyke T."/>
            <person name="Wu D."/>
            <person name="Tindall B."/>
            <person name="Pomrenke H.G."/>
            <person name="Brambilla E."/>
            <person name="Klenk H.-P."/>
            <person name="Eisen J.A."/>
        </authorList>
    </citation>
    <scope>NUCLEOTIDE SEQUENCE [LARGE SCALE GENOMIC DNA]</scope>
    <source>
        <strain evidence="4">DSM 16823 / RW262 / RW262</strain>
    </source>
</reference>
<dbReference type="AlphaFoldDB" id="F2IKH0"/>
<dbReference type="eggNOG" id="COG3474">
    <property type="taxonomic scope" value="Bacteria"/>
</dbReference>
<evidence type="ECO:0008006" key="5">
    <source>
        <dbReference type="Google" id="ProtNLM"/>
    </source>
</evidence>
<sequence>METNWNQLIERYLQNELSEEGRIAFEQELQVNPELREELEMHELIQSAAKRASQRVLVNQVGKSYLRNLRIKQVAIGVLVTAAVATGIIYALQNKKSPSNEPTKTLAVVEMEEASEEIVFPKDTFVENQPNQTGDKSSLIQSSDWHVVDKTNKRSTISVTSVKRKSEPSALKQESKNSSVTRRADSVPHKVDYSKQVSKENSFAQVIEKEPISIPVDKSASWVDQYDSVGRFNELYCGYALVMNDAKIGFVDRKGKLFIPLIYDQIVVTVNIQSSKNKNKRNKKKVLYIPKRSGSEVKYCDEDIHPIFKTESSDN</sequence>
<accession>F2IKH0</accession>
<evidence type="ECO:0000256" key="2">
    <source>
        <dbReference type="SAM" id="Phobius"/>
    </source>
</evidence>
<dbReference type="KEGG" id="fte:Fluta_3122"/>
<dbReference type="HOGENOM" id="CLU_882105_0_0_10"/>
<keyword evidence="2" id="KW-1133">Transmembrane helix</keyword>
<dbReference type="Proteomes" id="UP000007463">
    <property type="component" value="Chromosome"/>
</dbReference>
<feature type="region of interest" description="Disordered" evidence="1">
    <location>
        <begin position="158"/>
        <end position="191"/>
    </location>
</feature>
<proteinExistence type="predicted"/>
<keyword evidence="2" id="KW-0472">Membrane</keyword>
<feature type="compositionally biased region" description="Basic and acidic residues" evidence="1">
    <location>
        <begin position="182"/>
        <end position="191"/>
    </location>
</feature>
<keyword evidence="2" id="KW-0812">Transmembrane</keyword>
<evidence type="ECO:0000313" key="3">
    <source>
        <dbReference type="EMBL" id="AEA45096.1"/>
    </source>
</evidence>
<evidence type="ECO:0000256" key="1">
    <source>
        <dbReference type="SAM" id="MobiDB-lite"/>
    </source>
</evidence>
<name>F2IKH0_FLUTR</name>
<gene>
    <name evidence="3" type="ordered locus">Fluta_3122</name>
</gene>
<keyword evidence="4" id="KW-1185">Reference proteome</keyword>
<reference evidence="3 4" key="1">
    <citation type="journal article" date="2011" name="Stand. Genomic Sci.">
        <title>Complete genome sequence of the gliding freshwater bacterium Fluviicola taffensis type strain (RW262).</title>
        <authorList>
            <person name="Woyke T."/>
            <person name="Chertkov O."/>
            <person name="Lapidus A."/>
            <person name="Nolan M."/>
            <person name="Lucas S."/>
            <person name="Del Rio T.G."/>
            <person name="Tice H."/>
            <person name="Cheng J.F."/>
            <person name="Tapia R."/>
            <person name="Han C."/>
            <person name="Goodwin L."/>
            <person name="Pitluck S."/>
            <person name="Liolios K."/>
            <person name="Pagani I."/>
            <person name="Ivanova N."/>
            <person name="Huntemann M."/>
            <person name="Mavromatis K."/>
            <person name="Mikhailova N."/>
            <person name="Pati A."/>
            <person name="Chen A."/>
            <person name="Palaniappan K."/>
            <person name="Land M."/>
            <person name="Hauser L."/>
            <person name="Brambilla E.M."/>
            <person name="Rohde M."/>
            <person name="Mwirichia R."/>
            <person name="Sikorski J."/>
            <person name="Tindall B.J."/>
            <person name="Goker M."/>
            <person name="Bristow J."/>
            <person name="Eisen J.A."/>
            <person name="Markowitz V."/>
            <person name="Hugenholtz P."/>
            <person name="Klenk H.P."/>
            <person name="Kyrpides N.C."/>
        </authorList>
    </citation>
    <scope>NUCLEOTIDE SEQUENCE [LARGE SCALE GENOMIC DNA]</scope>
    <source>
        <strain evidence="4">DSM 16823 / RW262 / RW262</strain>
    </source>
</reference>
<feature type="transmembrane region" description="Helical" evidence="2">
    <location>
        <begin position="74"/>
        <end position="92"/>
    </location>
</feature>
<dbReference type="EMBL" id="CP002542">
    <property type="protein sequence ID" value="AEA45096.1"/>
    <property type="molecule type" value="Genomic_DNA"/>
</dbReference>
<organism evidence="3 4">
    <name type="scientific">Fluviicola taffensis (strain DSM 16823 / NCIMB 13979 / RW262)</name>
    <dbReference type="NCBI Taxonomy" id="755732"/>
    <lineage>
        <taxon>Bacteria</taxon>
        <taxon>Pseudomonadati</taxon>
        <taxon>Bacteroidota</taxon>
        <taxon>Flavobacteriia</taxon>
        <taxon>Flavobacteriales</taxon>
        <taxon>Crocinitomicaceae</taxon>
        <taxon>Fluviicola</taxon>
    </lineage>
</organism>
<evidence type="ECO:0000313" key="4">
    <source>
        <dbReference type="Proteomes" id="UP000007463"/>
    </source>
</evidence>
<dbReference type="OrthoDB" id="623514at2"/>
<dbReference type="RefSeq" id="WP_013687863.1">
    <property type="nucleotide sequence ID" value="NC_015321.1"/>
</dbReference>